<dbReference type="CDD" id="cd23024">
    <property type="entry name" value="zf-HIT_ZNHIT2-3"/>
    <property type="match status" value="1"/>
</dbReference>
<feature type="domain" description="HIT-type" evidence="3">
    <location>
        <begin position="27"/>
        <end position="60"/>
    </location>
</feature>
<feature type="region of interest" description="Disordered" evidence="2">
    <location>
        <begin position="113"/>
        <end position="139"/>
    </location>
</feature>
<keyword evidence="1" id="KW-0863">Zinc-finger</keyword>
<evidence type="ECO:0000259" key="3">
    <source>
        <dbReference type="PROSITE" id="PS51083"/>
    </source>
</evidence>
<comment type="caution">
    <text evidence="4">The sequence shown here is derived from an EMBL/GenBank/DDBJ whole genome shotgun (WGS) entry which is preliminary data.</text>
</comment>
<dbReference type="VEuPathDB" id="FungiDB:TRICI_003609"/>
<dbReference type="OrthoDB" id="4088682at2759"/>
<dbReference type="PANTHER" id="PTHR15555">
    <property type="entry name" value="ZINC FINGER HIT DOMAIN CONTAINING PROTEIN 2 PROTEIN FON -RELATED"/>
    <property type="match status" value="1"/>
</dbReference>
<evidence type="ECO:0000313" key="4">
    <source>
        <dbReference type="EMBL" id="KAA8912144.1"/>
    </source>
</evidence>
<evidence type="ECO:0000256" key="2">
    <source>
        <dbReference type="SAM" id="MobiDB-lite"/>
    </source>
</evidence>
<feature type="compositionally biased region" description="Basic and acidic residues" evidence="2">
    <location>
        <begin position="1"/>
        <end position="13"/>
    </location>
</feature>
<dbReference type="Gene3D" id="3.30.60.190">
    <property type="match status" value="1"/>
</dbReference>
<name>A0A642V2U5_9ASCO</name>
<dbReference type="EMBL" id="SWFS01000264">
    <property type="protein sequence ID" value="KAA8912144.1"/>
    <property type="molecule type" value="Genomic_DNA"/>
</dbReference>
<feature type="region of interest" description="Disordered" evidence="2">
    <location>
        <begin position="1"/>
        <end position="22"/>
    </location>
</feature>
<accession>A0A642V2U5</accession>
<evidence type="ECO:0000256" key="1">
    <source>
        <dbReference type="PROSITE-ProRule" id="PRU00453"/>
    </source>
</evidence>
<dbReference type="InterPro" id="IPR039646">
    <property type="entry name" value="ZNHIT2"/>
</dbReference>
<dbReference type="Proteomes" id="UP000761534">
    <property type="component" value="Unassembled WGS sequence"/>
</dbReference>
<dbReference type="PANTHER" id="PTHR15555:SF0">
    <property type="entry name" value="ZINC FINGER HIT DOMAIN-CONTAINING PROTEIN 2"/>
    <property type="match status" value="1"/>
</dbReference>
<dbReference type="PROSITE" id="PS51083">
    <property type="entry name" value="ZF_HIT"/>
    <property type="match status" value="1"/>
</dbReference>
<feature type="compositionally biased region" description="Acidic residues" evidence="2">
    <location>
        <begin position="125"/>
        <end position="139"/>
    </location>
</feature>
<proteinExistence type="predicted"/>
<keyword evidence="1" id="KW-0479">Metal-binding</keyword>
<dbReference type="SUPFAM" id="SSF144232">
    <property type="entry name" value="HIT/MYND zinc finger-like"/>
    <property type="match status" value="1"/>
</dbReference>
<keyword evidence="5" id="KW-1185">Reference proteome</keyword>
<dbReference type="AlphaFoldDB" id="A0A642V2U5"/>
<organism evidence="4 5">
    <name type="scientific">Trichomonascus ciferrii</name>
    <dbReference type="NCBI Taxonomy" id="44093"/>
    <lineage>
        <taxon>Eukaryota</taxon>
        <taxon>Fungi</taxon>
        <taxon>Dikarya</taxon>
        <taxon>Ascomycota</taxon>
        <taxon>Saccharomycotina</taxon>
        <taxon>Dipodascomycetes</taxon>
        <taxon>Dipodascales</taxon>
        <taxon>Trichomonascaceae</taxon>
        <taxon>Trichomonascus</taxon>
        <taxon>Trichomonascus ciferrii complex</taxon>
    </lineage>
</organism>
<reference evidence="4" key="1">
    <citation type="journal article" date="2019" name="G3 (Bethesda)">
        <title>Genome Assemblies of Two Rare Opportunistic Yeast Pathogens: Diutina rugosa (syn. Candida rugosa) and Trichomonascus ciferrii (syn. Candida ciferrii).</title>
        <authorList>
            <person name="Mixao V."/>
            <person name="Saus E."/>
            <person name="Hansen A.P."/>
            <person name="Lass-Florl C."/>
            <person name="Gabaldon T."/>
        </authorList>
    </citation>
    <scope>NUCLEOTIDE SEQUENCE</scope>
    <source>
        <strain evidence="4">CBS 4856</strain>
    </source>
</reference>
<gene>
    <name evidence="4" type="ORF">TRICI_003609</name>
</gene>
<dbReference type="InterPro" id="IPR007529">
    <property type="entry name" value="Znf_HIT"/>
</dbReference>
<dbReference type="Pfam" id="PF04438">
    <property type="entry name" value="zf-HIT"/>
    <property type="match status" value="1"/>
</dbReference>
<evidence type="ECO:0000313" key="5">
    <source>
        <dbReference type="Proteomes" id="UP000761534"/>
    </source>
</evidence>
<dbReference type="GO" id="GO:0008270">
    <property type="term" value="F:zinc ion binding"/>
    <property type="evidence" value="ECO:0007669"/>
    <property type="project" value="UniProtKB-UniRule"/>
</dbReference>
<keyword evidence="1" id="KW-0862">Zinc</keyword>
<protein>
    <recommendedName>
        <fullName evidence="3">HIT-type domain-containing protein</fullName>
    </recommendedName>
</protein>
<sequence>MANSIRIHEETKPKKSSKAPSQSDVVCSICGKKKGQYTCPKCDLLYCSLDCYKSEKHQGCSESFYEENVKEELALDPGVDTEEKKRMLEVLDKYGEGATDEWKYQLPEDAKKKRKELEEQLANQEGEDEGEDISPEDLQELEKVVDQSSVEQLWGMLTEEEKAEFKKMLSSEELEIMTNM</sequence>